<dbReference type="InterPro" id="IPR000276">
    <property type="entry name" value="GPCR_Rhodpsn"/>
</dbReference>
<feature type="transmembrane region" description="Helical" evidence="5">
    <location>
        <begin position="257"/>
        <end position="280"/>
    </location>
</feature>
<evidence type="ECO:0000313" key="7">
    <source>
        <dbReference type="EMBL" id="CAJ0587605.1"/>
    </source>
</evidence>
<keyword evidence="4 5" id="KW-0472">Membrane</keyword>
<dbReference type="InterPro" id="IPR019424">
    <property type="entry name" value="7TM_GPCR_Srsx"/>
</dbReference>
<dbReference type="SUPFAM" id="SSF81321">
    <property type="entry name" value="Family A G protein-coupled receptor-like"/>
    <property type="match status" value="1"/>
</dbReference>
<comment type="subcellular location">
    <subcellularLocation>
        <location evidence="1">Membrane</location>
    </subcellularLocation>
</comment>
<keyword evidence="2 5" id="KW-0812">Transmembrane</keyword>
<protein>
    <recommendedName>
        <fullName evidence="6">G-protein coupled receptors family 1 profile domain-containing protein</fullName>
    </recommendedName>
</protein>
<keyword evidence="8" id="KW-1185">Reference proteome</keyword>
<comment type="caution">
    <text evidence="7">The sequence shown here is derived from an EMBL/GenBank/DDBJ whole genome shotgun (WGS) entry which is preliminary data.</text>
</comment>
<dbReference type="PROSITE" id="PS50262">
    <property type="entry name" value="G_PROTEIN_RECEP_F1_2"/>
    <property type="match status" value="1"/>
</dbReference>
<evidence type="ECO:0000313" key="8">
    <source>
        <dbReference type="Proteomes" id="UP001177023"/>
    </source>
</evidence>
<name>A0AA36DH89_9BILA</name>
<evidence type="ECO:0000256" key="2">
    <source>
        <dbReference type="ARBA" id="ARBA00022692"/>
    </source>
</evidence>
<feature type="transmembrane region" description="Helical" evidence="5">
    <location>
        <begin position="73"/>
        <end position="94"/>
    </location>
</feature>
<dbReference type="InterPro" id="IPR017452">
    <property type="entry name" value="GPCR_Rhodpsn_7TM"/>
</dbReference>
<dbReference type="EMBL" id="CATQJA010002710">
    <property type="protein sequence ID" value="CAJ0587605.1"/>
    <property type="molecule type" value="Genomic_DNA"/>
</dbReference>
<dbReference type="InterPro" id="IPR047130">
    <property type="entry name" value="7TM_GPCR_Srsx_nematod"/>
</dbReference>
<dbReference type="PANTHER" id="PTHR23360">
    <property type="entry name" value="G-PROTEIN COUPLED RECEPTORS FAMILY 1 PROFILE DOMAIN-CONTAINING PROTEIN-RELATED"/>
    <property type="match status" value="1"/>
</dbReference>
<evidence type="ECO:0000256" key="1">
    <source>
        <dbReference type="ARBA" id="ARBA00004370"/>
    </source>
</evidence>
<organism evidence="7 8">
    <name type="scientific">Mesorhabditis spiculigera</name>
    <dbReference type="NCBI Taxonomy" id="96644"/>
    <lineage>
        <taxon>Eukaryota</taxon>
        <taxon>Metazoa</taxon>
        <taxon>Ecdysozoa</taxon>
        <taxon>Nematoda</taxon>
        <taxon>Chromadorea</taxon>
        <taxon>Rhabditida</taxon>
        <taxon>Rhabditina</taxon>
        <taxon>Rhabditomorpha</taxon>
        <taxon>Rhabditoidea</taxon>
        <taxon>Rhabditidae</taxon>
        <taxon>Mesorhabditinae</taxon>
        <taxon>Mesorhabditis</taxon>
    </lineage>
</organism>
<feature type="domain" description="G-protein coupled receptors family 1 profile" evidence="6">
    <location>
        <begin position="52"/>
        <end position="271"/>
    </location>
</feature>
<feature type="non-terminal residue" evidence="7">
    <location>
        <position position="394"/>
    </location>
</feature>
<feature type="transmembrane region" description="Helical" evidence="5">
    <location>
        <begin position="150"/>
        <end position="171"/>
    </location>
</feature>
<reference evidence="7" key="1">
    <citation type="submission" date="2023-06" db="EMBL/GenBank/DDBJ databases">
        <authorList>
            <person name="Delattre M."/>
        </authorList>
    </citation>
    <scope>NUCLEOTIDE SEQUENCE</scope>
    <source>
        <strain evidence="7">AF72</strain>
    </source>
</reference>
<feature type="transmembrane region" description="Helical" evidence="5">
    <location>
        <begin position="195"/>
        <end position="218"/>
    </location>
</feature>
<sequence>MIWELLSRMNNSNSIVSSSSSTSIFSEDGSLAGVEVGVSAISVSLGLFGLFGNSNIIWATWRNKELRNKHGSLMLWFCILHNICLLCELAYVFINNLGLQHRWSSSDCIRLSTPHLIASCAQAVLSLSIALDLLIALLKPFQHRFYALKQYVACFLVPALIYALFTTGWALSQNGRSTAGWCNGPLALSGTVAVWWLWSNVFIVCANVFVYAALYLLISRNSIQADRIRRVYSDDSRPRRCGKTVSTERRVLRSLSVLLAVYLFSWFSYIVGITVILALICHSQNFYVMFVLSNTYRRAFMEQLYILMCKEVPEKYWPMSVTASRRASQNWQKARSEALAVTGGSLHSSVRHHRHLSARRTSSLPDIHRLEASVHSPEVLPKLHTLQVQISVDA</sequence>
<proteinExistence type="predicted"/>
<dbReference type="Pfam" id="PF10320">
    <property type="entry name" value="7TM_GPCR_Srsx"/>
    <property type="match status" value="1"/>
</dbReference>
<keyword evidence="3 5" id="KW-1133">Transmembrane helix</keyword>
<dbReference type="AlphaFoldDB" id="A0AA36DH89"/>
<evidence type="ECO:0000256" key="5">
    <source>
        <dbReference type="SAM" id="Phobius"/>
    </source>
</evidence>
<dbReference type="PANTHER" id="PTHR23360:SF67">
    <property type="entry name" value="G-PROTEIN COUPLED RECEPTORS FAMILY 1 PROFILE DOMAIN-CONTAINING PROTEIN"/>
    <property type="match status" value="1"/>
</dbReference>
<feature type="transmembrane region" description="Helical" evidence="5">
    <location>
        <begin position="36"/>
        <end position="61"/>
    </location>
</feature>
<dbReference type="Proteomes" id="UP001177023">
    <property type="component" value="Unassembled WGS sequence"/>
</dbReference>
<dbReference type="SMART" id="SM01381">
    <property type="entry name" value="7TM_GPCR_Srsx"/>
    <property type="match status" value="1"/>
</dbReference>
<evidence type="ECO:0000256" key="4">
    <source>
        <dbReference type="ARBA" id="ARBA00023136"/>
    </source>
</evidence>
<feature type="transmembrane region" description="Helical" evidence="5">
    <location>
        <begin position="114"/>
        <end position="138"/>
    </location>
</feature>
<evidence type="ECO:0000256" key="3">
    <source>
        <dbReference type="ARBA" id="ARBA00022989"/>
    </source>
</evidence>
<dbReference type="GO" id="GO:0004930">
    <property type="term" value="F:G protein-coupled receptor activity"/>
    <property type="evidence" value="ECO:0007669"/>
    <property type="project" value="InterPro"/>
</dbReference>
<accession>A0AA36DH89</accession>
<dbReference type="Gene3D" id="1.20.1070.10">
    <property type="entry name" value="Rhodopsin 7-helix transmembrane proteins"/>
    <property type="match status" value="1"/>
</dbReference>
<evidence type="ECO:0000259" key="6">
    <source>
        <dbReference type="PROSITE" id="PS50262"/>
    </source>
</evidence>
<dbReference type="GO" id="GO:0016020">
    <property type="term" value="C:membrane"/>
    <property type="evidence" value="ECO:0007669"/>
    <property type="project" value="UniProtKB-SubCell"/>
</dbReference>
<gene>
    <name evidence="7" type="ORF">MSPICULIGERA_LOCUS25563</name>
</gene>